<dbReference type="InterPro" id="IPR013740">
    <property type="entry name" value="Redoxin"/>
</dbReference>
<comment type="subcellular location">
    <subcellularLocation>
        <location evidence="1">Cell envelope</location>
    </subcellularLocation>
</comment>
<sequence length="385" mass="43139">MITPRPLRLLLACGLLAGAALTAVAANPPVMAIGSPLPDFALPGVDGKMYKPADFAAAKILAVVFTCNHCPTAQAYEERLKRLAAQYGPKGVALVAINPNHAPAVRLDEQGYGDLGDSFEEMVIRHKDHQWNFPYLDDGETQELTMKFGAIATPHVYIFDQERRLRFQGRIDNSEREDLATGHDTRAALDALLAGKDPEVKTTRVFGCSVKWKDKVEDNLRWRAKVAREPVTLEKVDVAGIKALRANTDSGKLRLVNFWATWCGPCVSEFDELIEQNLRFRHRGFEMVTVAAQFPDEEAKVLNFLKEKKSSGRNLIFGEKDKYAFIEAFDKEWNGELPYTLLIGPKGEVLYRESGSINFLALRRAIYPALDKVTPWVNADKVYDR</sequence>
<dbReference type="CDD" id="cd02969">
    <property type="entry name" value="PRX_like1"/>
    <property type="match status" value="1"/>
</dbReference>
<comment type="caution">
    <text evidence="6">The sequence shown here is derived from an EMBL/GenBank/DDBJ whole genome shotgun (WGS) entry which is preliminary data.</text>
</comment>
<keyword evidence="3" id="KW-0676">Redox-active center</keyword>
<dbReference type="EMBL" id="SDHX01000001">
    <property type="protein sequence ID" value="RXK55310.1"/>
    <property type="molecule type" value="Genomic_DNA"/>
</dbReference>
<dbReference type="GO" id="GO:0016209">
    <property type="term" value="F:antioxidant activity"/>
    <property type="evidence" value="ECO:0007669"/>
    <property type="project" value="InterPro"/>
</dbReference>
<evidence type="ECO:0000256" key="2">
    <source>
        <dbReference type="ARBA" id="ARBA00022748"/>
    </source>
</evidence>
<evidence type="ECO:0000256" key="1">
    <source>
        <dbReference type="ARBA" id="ARBA00004196"/>
    </source>
</evidence>
<protein>
    <submittedName>
        <fullName evidence="6">Redoxin domain-containing protein</fullName>
    </submittedName>
</protein>
<evidence type="ECO:0000259" key="5">
    <source>
        <dbReference type="PROSITE" id="PS51352"/>
    </source>
</evidence>
<proteinExistence type="predicted"/>
<feature type="signal peptide" evidence="4">
    <location>
        <begin position="1"/>
        <end position="25"/>
    </location>
</feature>
<dbReference type="GO" id="GO:0016491">
    <property type="term" value="F:oxidoreductase activity"/>
    <property type="evidence" value="ECO:0007669"/>
    <property type="project" value="InterPro"/>
</dbReference>
<organism evidence="6 7">
    <name type="scientific">Oleiharenicola lentus</name>
    <dbReference type="NCBI Taxonomy" id="2508720"/>
    <lineage>
        <taxon>Bacteria</taxon>
        <taxon>Pseudomonadati</taxon>
        <taxon>Verrucomicrobiota</taxon>
        <taxon>Opitutia</taxon>
        <taxon>Opitutales</taxon>
        <taxon>Opitutaceae</taxon>
        <taxon>Oleiharenicola</taxon>
    </lineage>
</organism>
<evidence type="ECO:0000313" key="7">
    <source>
        <dbReference type="Proteomes" id="UP000290218"/>
    </source>
</evidence>
<dbReference type="Gene3D" id="3.40.30.10">
    <property type="entry name" value="Glutaredoxin"/>
    <property type="match status" value="2"/>
</dbReference>
<dbReference type="SUPFAM" id="SSF52833">
    <property type="entry name" value="Thioredoxin-like"/>
    <property type="match status" value="2"/>
</dbReference>
<name>A0A4Q1C8X1_9BACT</name>
<dbReference type="PANTHER" id="PTHR43640">
    <property type="entry name" value="OS07G0260300 PROTEIN"/>
    <property type="match status" value="1"/>
</dbReference>
<dbReference type="CDD" id="cd02966">
    <property type="entry name" value="TlpA_like_family"/>
    <property type="match status" value="1"/>
</dbReference>
<dbReference type="PROSITE" id="PS51352">
    <property type="entry name" value="THIOREDOXIN_2"/>
    <property type="match status" value="2"/>
</dbReference>
<evidence type="ECO:0000256" key="3">
    <source>
        <dbReference type="ARBA" id="ARBA00023284"/>
    </source>
</evidence>
<gene>
    <name evidence="6" type="ORF">ESB00_05275</name>
</gene>
<dbReference type="RefSeq" id="WP_129046674.1">
    <property type="nucleotide sequence ID" value="NZ_SDHX01000001.1"/>
</dbReference>
<dbReference type="AlphaFoldDB" id="A0A4Q1C8X1"/>
<dbReference type="OrthoDB" id="7185309at2"/>
<dbReference type="InterPro" id="IPR036249">
    <property type="entry name" value="Thioredoxin-like_sf"/>
</dbReference>
<keyword evidence="4" id="KW-0732">Signal</keyword>
<feature type="domain" description="Thioredoxin" evidence="5">
    <location>
        <begin position="222"/>
        <end position="371"/>
    </location>
</feature>
<evidence type="ECO:0000313" key="6">
    <source>
        <dbReference type="EMBL" id="RXK55310.1"/>
    </source>
</evidence>
<feature type="chain" id="PRO_5020919824" evidence="4">
    <location>
        <begin position="26"/>
        <end position="385"/>
    </location>
</feature>
<dbReference type="Pfam" id="PF00578">
    <property type="entry name" value="AhpC-TSA"/>
    <property type="match status" value="1"/>
</dbReference>
<feature type="domain" description="Thioredoxin" evidence="5">
    <location>
        <begin position="31"/>
        <end position="194"/>
    </location>
</feature>
<keyword evidence="7" id="KW-1185">Reference proteome</keyword>
<dbReference type="InterPro" id="IPR047262">
    <property type="entry name" value="PRX-like1"/>
</dbReference>
<dbReference type="PANTHER" id="PTHR43640:SF1">
    <property type="entry name" value="THIOREDOXIN-DEPENDENT PEROXIREDOXIN"/>
    <property type="match status" value="1"/>
</dbReference>
<keyword evidence="2" id="KW-0201">Cytochrome c-type biogenesis</keyword>
<dbReference type="InterPro" id="IPR013766">
    <property type="entry name" value="Thioredoxin_domain"/>
</dbReference>
<reference evidence="6 7" key="1">
    <citation type="submission" date="2019-01" db="EMBL/GenBank/DDBJ databases">
        <title>Lacunisphaera sp. strain TWA-58.</title>
        <authorList>
            <person name="Chen W.-M."/>
        </authorList>
    </citation>
    <scope>NUCLEOTIDE SEQUENCE [LARGE SCALE GENOMIC DNA]</scope>
    <source>
        <strain evidence="6 7">TWA-58</strain>
    </source>
</reference>
<dbReference type="GO" id="GO:0017004">
    <property type="term" value="P:cytochrome complex assembly"/>
    <property type="evidence" value="ECO:0007669"/>
    <property type="project" value="UniProtKB-KW"/>
</dbReference>
<evidence type="ECO:0000256" key="4">
    <source>
        <dbReference type="SAM" id="SignalP"/>
    </source>
</evidence>
<dbReference type="Proteomes" id="UP000290218">
    <property type="component" value="Unassembled WGS sequence"/>
</dbReference>
<dbReference type="InterPro" id="IPR000866">
    <property type="entry name" value="AhpC/TSA"/>
</dbReference>
<dbReference type="PROSITE" id="PS00194">
    <property type="entry name" value="THIOREDOXIN_1"/>
    <property type="match status" value="1"/>
</dbReference>
<dbReference type="Pfam" id="PF08534">
    <property type="entry name" value="Redoxin"/>
    <property type="match status" value="1"/>
</dbReference>
<dbReference type="GO" id="GO:0030313">
    <property type="term" value="C:cell envelope"/>
    <property type="evidence" value="ECO:0007669"/>
    <property type="project" value="UniProtKB-SubCell"/>
</dbReference>
<dbReference type="InterPro" id="IPR017937">
    <property type="entry name" value="Thioredoxin_CS"/>
</dbReference>
<accession>A0A4Q1C8X1</accession>